<name>A0A9Q0ESB6_9TELE</name>
<reference evidence="3" key="1">
    <citation type="submission" date="2022-07" db="EMBL/GenBank/DDBJ databases">
        <title>Chromosome-level genome of Muraenolepis orangiensis.</title>
        <authorList>
            <person name="Kim J."/>
        </authorList>
    </citation>
    <scope>NUCLEOTIDE SEQUENCE</scope>
    <source>
        <strain evidence="3">KU_S4_2022</strain>
        <tissue evidence="3">Muscle</tissue>
    </source>
</reference>
<dbReference type="Proteomes" id="UP001148018">
    <property type="component" value="Unassembled WGS sequence"/>
</dbReference>
<feature type="compositionally biased region" description="Low complexity" evidence="1">
    <location>
        <begin position="96"/>
        <end position="105"/>
    </location>
</feature>
<sequence>MNQFEARLADIVRDFAHLYDRSRRDYNDMETVGKSWRDIAAKMDVKDPAVCKAAWRRLRDKFVKATKRMKGGGGDEKKKTPKLYVELSWMGPFVQPRRTATTTPTPAEPPGSRRRRKRRRDVEEEEDVIGPGSEELDALGDSRRSGTTTWSSPNVHERYVQHIADFMTRLSPRHLCKFKFAIQKVMFEAEQEMLEEH</sequence>
<proteinExistence type="predicted"/>
<dbReference type="AlphaFoldDB" id="A0A9Q0ESB6"/>
<evidence type="ECO:0000259" key="2">
    <source>
        <dbReference type="PROSITE" id="PS51029"/>
    </source>
</evidence>
<feature type="compositionally biased region" description="Acidic residues" evidence="1">
    <location>
        <begin position="123"/>
        <end position="138"/>
    </location>
</feature>
<dbReference type="PANTHER" id="PTHR12243:SF69">
    <property type="entry name" value="SI:CH73-59F11.3"/>
    <property type="match status" value="1"/>
</dbReference>
<feature type="domain" description="MADF" evidence="2">
    <location>
        <begin position="7"/>
        <end position="95"/>
    </location>
</feature>
<dbReference type="InterPro" id="IPR006578">
    <property type="entry name" value="MADF-dom"/>
</dbReference>
<dbReference type="GO" id="GO:0005667">
    <property type="term" value="C:transcription regulator complex"/>
    <property type="evidence" value="ECO:0007669"/>
    <property type="project" value="TreeGrafter"/>
</dbReference>
<dbReference type="PROSITE" id="PS51029">
    <property type="entry name" value="MADF"/>
    <property type="match status" value="1"/>
</dbReference>
<organism evidence="3 4">
    <name type="scientific">Muraenolepis orangiensis</name>
    <name type="common">Patagonian moray cod</name>
    <dbReference type="NCBI Taxonomy" id="630683"/>
    <lineage>
        <taxon>Eukaryota</taxon>
        <taxon>Metazoa</taxon>
        <taxon>Chordata</taxon>
        <taxon>Craniata</taxon>
        <taxon>Vertebrata</taxon>
        <taxon>Euteleostomi</taxon>
        <taxon>Actinopterygii</taxon>
        <taxon>Neopterygii</taxon>
        <taxon>Teleostei</taxon>
        <taxon>Neoteleostei</taxon>
        <taxon>Acanthomorphata</taxon>
        <taxon>Zeiogadaria</taxon>
        <taxon>Gadariae</taxon>
        <taxon>Gadiformes</taxon>
        <taxon>Muraenolepidoidei</taxon>
        <taxon>Muraenolepididae</taxon>
        <taxon>Muraenolepis</taxon>
    </lineage>
</organism>
<dbReference type="SMART" id="SM00595">
    <property type="entry name" value="MADF"/>
    <property type="match status" value="1"/>
</dbReference>
<dbReference type="OrthoDB" id="5803771at2759"/>
<evidence type="ECO:0000313" key="3">
    <source>
        <dbReference type="EMBL" id="KAJ3611011.1"/>
    </source>
</evidence>
<accession>A0A9Q0ESB6</accession>
<dbReference type="PANTHER" id="PTHR12243">
    <property type="entry name" value="MADF DOMAIN TRANSCRIPTION FACTOR"/>
    <property type="match status" value="1"/>
</dbReference>
<dbReference type="GO" id="GO:0006357">
    <property type="term" value="P:regulation of transcription by RNA polymerase II"/>
    <property type="evidence" value="ECO:0007669"/>
    <property type="project" value="TreeGrafter"/>
</dbReference>
<dbReference type="Pfam" id="PF10545">
    <property type="entry name" value="MADF_DNA_bdg"/>
    <property type="match status" value="1"/>
</dbReference>
<keyword evidence="4" id="KW-1185">Reference proteome</keyword>
<feature type="region of interest" description="Disordered" evidence="1">
    <location>
        <begin position="95"/>
        <end position="152"/>
    </location>
</feature>
<protein>
    <recommendedName>
        <fullName evidence="2">MADF domain-containing protein</fullName>
    </recommendedName>
</protein>
<evidence type="ECO:0000313" key="4">
    <source>
        <dbReference type="Proteomes" id="UP001148018"/>
    </source>
</evidence>
<comment type="caution">
    <text evidence="3">The sequence shown here is derived from an EMBL/GenBank/DDBJ whole genome shotgun (WGS) entry which is preliminary data.</text>
</comment>
<gene>
    <name evidence="3" type="ORF">NHX12_021027</name>
</gene>
<evidence type="ECO:0000256" key="1">
    <source>
        <dbReference type="SAM" id="MobiDB-lite"/>
    </source>
</evidence>
<dbReference type="GO" id="GO:0005634">
    <property type="term" value="C:nucleus"/>
    <property type="evidence" value="ECO:0007669"/>
    <property type="project" value="TreeGrafter"/>
</dbReference>
<dbReference type="EMBL" id="JANIIK010000037">
    <property type="protein sequence ID" value="KAJ3611011.1"/>
    <property type="molecule type" value="Genomic_DNA"/>
</dbReference>
<dbReference type="InterPro" id="IPR039353">
    <property type="entry name" value="TF_Adf1"/>
</dbReference>